<accession>X0VHA4</accession>
<gene>
    <name evidence="1" type="ORF">S01H1_52639</name>
</gene>
<comment type="caution">
    <text evidence="1">The sequence shown here is derived from an EMBL/GenBank/DDBJ whole genome shotgun (WGS) entry which is preliminary data.</text>
</comment>
<reference evidence="1" key="1">
    <citation type="journal article" date="2014" name="Front. Microbiol.">
        <title>High frequency of phylogenetically diverse reductive dehalogenase-homologous genes in deep subseafloor sedimentary metagenomes.</title>
        <authorList>
            <person name="Kawai M."/>
            <person name="Futagami T."/>
            <person name="Toyoda A."/>
            <person name="Takaki Y."/>
            <person name="Nishi S."/>
            <person name="Hori S."/>
            <person name="Arai W."/>
            <person name="Tsubouchi T."/>
            <person name="Morono Y."/>
            <person name="Uchiyama I."/>
            <person name="Ito T."/>
            <person name="Fujiyama A."/>
            <person name="Inagaki F."/>
            <person name="Takami H."/>
        </authorList>
    </citation>
    <scope>NUCLEOTIDE SEQUENCE</scope>
    <source>
        <strain evidence="1">Expedition CK06-06</strain>
    </source>
</reference>
<dbReference type="EMBL" id="BARS01034033">
    <property type="protein sequence ID" value="GAG17684.1"/>
    <property type="molecule type" value="Genomic_DNA"/>
</dbReference>
<evidence type="ECO:0000313" key="1">
    <source>
        <dbReference type="EMBL" id="GAG17684.1"/>
    </source>
</evidence>
<dbReference type="AlphaFoldDB" id="X0VHA4"/>
<protein>
    <submittedName>
        <fullName evidence="1">Uncharacterized protein</fullName>
    </submittedName>
</protein>
<sequence length="52" mass="5627">PEKVSPELLFILPAPSVGRGHIQLLRTEEMTLSDWSLENIALAAAPTTSIGR</sequence>
<organism evidence="1">
    <name type="scientific">marine sediment metagenome</name>
    <dbReference type="NCBI Taxonomy" id="412755"/>
    <lineage>
        <taxon>unclassified sequences</taxon>
        <taxon>metagenomes</taxon>
        <taxon>ecological metagenomes</taxon>
    </lineage>
</organism>
<feature type="non-terminal residue" evidence="1">
    <location>
        <position position="1"/>
    </location>
</feature>
<name>X0VHA4_9ZZZZ</name>
<proteinExistence type="predicted"/>